<keyword evidence="1 3" id="KW-0853">WD repeat</keyword>
<evidence type="ECO:0000313" key="5">
    <source>
        <dbReference type="Proteomes" id="UP000012065"/>
    </source>
</evidence>
<evidence type="ECO:0000256" key="1">
    <source>
        <dbReference type="ARBA" id="ARBA00022574"/>
    </source>
</evidence>
<dbReference type="InterPro" id="IPR015943">
    <property type="entry name" value="WD40/YVTN_repeat-like_dom_sf"/>
</dbReference>
<feature type="repeat" description="WD" evidence="3">
    <location>
        <begin position="736"/>
        <end position="777"/>
    </location>
</feature>
<feature type="repeat" description="WD" evidence="3">
    <location>
        <begin position="779"/>
        <end position="820"/>
    </location>
</feature>
<dbReference type="PANTHER" id="PTHR19848:SF8">
    <property type="entry name" value="F-BOX AND WD REPEAT DOMAIN CONTAINING 7"/>
    <property type="match status" value="1"/>
</dbReference>
<evidence type="ECO:0000256" key="3">
    <source>
        <dbReference type="PROSITE-ProRule" id="PRU00221"/>
    </source>
</evidence>
<accession>M5CD41</accession>
<evidence type="ECO:0000256" key="2">
    <source>
        <dbReference type="ARBA" id="ARBA00022737"/>
    </source>
</evidence>
<feature type="repeat" description="WD" evidence="3">
    <location>
        <begin position="693"/>
        <end position="734"/>
    </location>
</feature>
<dbReference type="PROSITE" id="PS50082">
    <property type="entry name" value="WD_REPEATS_2"/>
    <property type="match status" value="9"/>
</dbReference>
<feature type="repeat" description="WD" evidence="3">
    <location>
        <begin position="557"/>
        <end position="598"/>
    </location>
</feature>
<sequence length="1080" mass="118383">MANRTDGSSDEARLVLHDLDSEGVRSDIETYMRHELKGVILTSAQWSTILDQCGVLFIYASTICRFIRQGHATDTIDELVETIMNSSYIPMKGENSIDTLYHTILSAAFRQDDMTENNTRRMKALLESVICAIEPMNLNTIAELLGLKSIKQVEGLLQPLRSVLNVAKDTRLVTTLHASFPDFMLSRDRSQDFSCDHTTRHAIMAEACLRTIDMAGPKINICGLPSSHLLDSQVEHLDEQVRQAISPGLAYACRHWSSHLDRGEYRDSLLDPIRRFFFDRLLLWMEVLNLRGDMRYGMGIVQHAERWCAKHAAIDEITKMAHDAGQFVSVYANHPVCKSTPHIYVSMLPFWPRSRPVSAAYIPRTVGLIEPKGSAMSRRTLALLATWTASSTWIESMSLSGDGTRLAVPTRDGIDMLDTTTGESVLSISNSLTKSVEFLAMSDDGSHVVFSTDCALRLVDVKNECAISELVVFDYSRISCVAFSLNGSHVACGLGNGEVHILSLRLTVQHLGPLNGHTEHVASVTFSSDGLHLASGSWDGTIRTWDVQTGQAVGHRLVRHLNPVTSVSYSPRDSRLASASSDMTIRVCDAQTEQSTLTIPTLTIPTLCYAPVSSVAFSPSGAFIASGSSYNTIQVFDAHTGHPLLGPLQGHTGWITSIIFSPDSCRLFSCSSDGTVRMWDIQDAGAHDALLPASALSQPIYAVRYSRSGLRAVSGSEDGTVHVWDVRTRDLVLQPLRGHTKAVSSVDYSPDDRYIASASWDDTLRICDASTGQDIRGPIQGHASTVKCVRFSPDGSLLVSASDDGTVRLWDVASGRPLMQLFKGDSPIYSVGFSPDGQLVVCGSRDGSIPIINRHTGDIVVGPIRGHSKDINSVEFSPDGRRIVSGSYDKSVRTWDTQTGQQLLLCGGPDASHDSMVTSVGFSPDGRHIVSGSWDNTVCVWDGQTGTLILGPLRGHTDFIRCVEFSPDGSHVVSCSEDGTIRFWDVSSRATNTQAHVESRIGGEKVVASDSNRDEDLNWCSVDDDGWVVDRRNRRLVWVPPDLRGGLVVRPNDTIIADRGCLLDFKEMMMGETWAGCYRL</sequence>
<dbReference type="EMBL" id="CAOJ01016862">
    <property type="protein sequence ID" value="CCO37174.1"/>
    <property type="molecule type" value="Genomic_DNA"/>
</dbReference>
<dbReference type="InterPro" id="IPR036322">
    <property type="entry name" value="WD40_repeat_dom_sf"/>
</dbReference>
<dbReference type="SUPFAM" id="SSF50978">
    <property type="entry name" value="WD40 repeat-like"/>
    <property type="match status" value="2"/>
</dbReference>
<dbReference type="InterPro" id="IPR020472">
    <property type="entry name" value="WD40_PAC1"/>
</dbReference>
<dbReference type="PROSITE" id="PS00678">
    <property type="entry name" value="WD_REPEATS_1"/>
    <property type="match status" value="6"/>
</dbReference>
<dbReference type="SUPFAM" id="SSF50960">
    <property type="entry name" value="TolB, C-terminal domain"/>
    <property type="match status" value="1"/>
</dbReference>
<feature type="repeat" description="WD" evidence="3">
    <location>
        <begin position="864"/>
        <end position="905"/>
    </location>
</feature>
<dbReference type="HOGENOM" id="CLU_000288_6_3_1"/>
<dbReference type="CDD" id="cd00200">
    <property type="entry name" value="WD40"/>
    <property type="match status" value="2"/>
</dbReference>
<reference evidence="4 5" key="1">
    <citation type="journal article" date="2013" name="J. Biotechnol.">
        <title>Establishment and interpretation of the genome sequence of the phytopathogenic fungus Rhizoctonia solani AG1-IB isolate 7/3/14.</title>
        <authorList>
            <person name="Wibberg D.W."/>
            <person name="Jelonek L.J."/>
            <person name="Rupp O.R."/>
            <person name="Hennig M.H."/>
            <person name="Eikmeyer F.E."/>
            <person name="Goesmann A.G."/>
            <person name="Hartmann A.H."/>
            <person name="Borriss R.B."/>
            <person name="Grosch R.G."/>
            <person name="Puehler A.P."/>
            <person name="Schlueter A.S."/>
        </authorList>
    </citation>
    <scope>NUCLEOTIDE SEQUENCE [LARGE SCALE GENOMIC DNA]</scope>
    <source>
        <strain evidence="5">AG1-IB / isolate 7/3/14</strain>
    </source>
</reference>
<comment type="caution">
    <text evidence="4">The sequence shown here is derived from an EMBL/GenBank/DDBJ whole genome shotgun (WGS) entry which is preliminary data.</text>
</comment>
<dbReference type="AlphaFoldDB" id="M5CD41"/>
<dbReference type="Proteomes" id="UP000012065">
    <property type="component" value="Unassembled WGS sequence"/>
</dbReference>
<dbReference type="PRINTS" id="PR00320">
    <property type="entry name" value="GPROTEINBRPT"/>
</dbReference>
<dbReference type="Gene3D" id="2.130.10.10">
    <property type="entry name" value="YVTN repeat-like/Quinoprotein amine dehydrogenase"/>
    <property type="match status" value="6"/>
</dbReference>
<name>M5CD41_THACB</name>
<feature type="repeat" description="WD" evidence="3">
    <location>
        <begin position="648"/>
        <end position="682"/>
    </location>
</feature>
<organism evidence="4 5">
    <name type="scientific">Thanatephorus cucumeris (strain AG1-IB / isolate 7/3/14)</name>
    <name type="common">Lettuce bottom rot fungus</name>
    <name type="synonym">Rhizoctonia solani</name>
    <dbReference type="NCBI Taxonomy" id="1108050"/>
    <lineage>
        <taxon>Eukaryota</taxon>
        <taxon>Fungi</taxon>
        <taxon>Dikarya</taxon>
        <taxon>Basidiomycota</taxon>
        <taxon>Agaricomycotina</taxon>
        <taxon>Agaricomycetes</taxon>
        <taxon>Cantharellales</taxon>
        <taxon>Ceratobasidiaceae</taxon>
        <taxon>Rhizoctonia</taxon>
        <taxon>Rhizoctonia solani AG-1</taxon>
    </lineage>
</organism>
<dbReference type="SMART" id="SM00320">
    <property type="entry name" value="WD40"/>
    <property type="match status" value="14"/>
</dbReference>
<dbReference type="InterPro" id="IPR019775">
    <property type="entry name" value="WD40_repeat_CS"/>
</dbReference>
<dbReference type="Pfam" id="PF00400">
    <property type="entry name" value="WD40"/>
    <property type="match status" value="11"/>
</dbReference>
<keyword evidence="2" id="KW-0677">Repeat</keyword>
<dbReference type="InterPro" id="IPR001680">
    <property type="entry name" value="WD40_rpt"/>
</dbReference>
<feature type="repeat" description="WD" evidence="3">
    <location>
        <begin position="514"/>
        <end position="555"/>
    </location>
</feature>
<dbReference type="PROSITE" id="PS50294">
    <property type="entry name" value="WD_REPEATS_REGION"/>
    <property type="match status" value="8"/>
</dbReference>
<dbReference type="PANTHER" id="PTHR19848">
    <property type="entry name" value="WD40 REPEAT PROTEIN"/>
    <property type="match status" value="1"/>
</dbReference>
<feature type="repeat" description="WD" evidence="3">
    <location>
        <begin position="910"/>
        <end position="951"/>
    </location>
</feature>
<feature type="repeat" description="WD" evidence="3">
    <location>
        <begin position="953"/>
        <end position="994"/>
    </location>
</feature>
<evidence type="ECO:0000313" key="4">
    <source>
        <dbReference type="EMBL" id="CCO37174.1"/>
    </source>
</evidence>
<proteinExistence type="predicted"/>
<protein>
    <submittedName>
        <fullName evidence="4">Uncharacterized protein</fullName>
    </submittedName>
</protein>
<gene>
    <name evidence="4" type="ORF">BN14_11327</name>
</gene>